<feature type="domain" description="PPIase FKBP-type" evidence="6">
    <location>
        <begin position="41"/>
        <end position="133"/>
    </location>
</feature>
<evidence type="ECO:0000256" key="4">
    <source>
        <dbReference type="ARBA" id="ARBA00023235"/>
    </source>
</evidence>
<dbReference type="Gene3D" id="3.10.50.40">
    <property type="match status" value="1"/>
</dbReference>
<gene>
    <name evidence="7" type="ORF">UFOPK3564_01628</name>
</gene>
<feature type="region of interest" description="Disordered" evidence="5">
    <location>
        <begin position="1"/>
        <end position="22"/>
    </location>
</feature>
<dbReference type="EMBL" id="CAFBMK010000086">
    <property type="protein sequence ID" value="CAB4917076.1"/>
    <property type="molecule type" value="Genomic_DNA"/>
</dbReference>
<dbReference type="PROSITE" id="PS50059">
    <property type="entry name" value="FKBP_PPIASE"/>
    <property type="match status" value="1"/>
</dbReference>
<dbReference type="AlphaFoldDB" id="A0A6J7HE82"/>
<dbReference type="InterPro" id="IPR046357">
    <property type="entry name" value="PPIase_dom_sf"/>
</dbReference>
<evidence type="ECO:0000259" key="6">
    <source>
        <dbReference type="PROSITE" id="PS50059"/>
    </source>
</evidence>
<proteinExistence type="predicted"/>
<dbReference type="PANTHER" id="PTHR43811">
    <property type="entry name" value="FKBP-TYPE PEPTIDYL-PROLYL CIS-TRANS ISOMERASE FKPA"/>
    <property type="match status" value="1"/>
</dbReference>
<evidence type="ECO:0000256" key="2">
    <source>
        <dbReference type="ARBA" id="ARBA00013194"/>
    </source>
</evidence>
<organism evidence="7">
    <name type="scientific">freshwater metagenome</name>
    <dbReference type="NCBI Taxonomy" id="449393"/>
    <lineage>
        <taxon>unclassified sequences</taxon>
        <taxon>metagenomes</taxon>
        <taxon>ecological metagenomes</taxon>
    </lineage>
</organism>
<keyword evidence="4" id="KW-0413">Isomerase</keyword>
<evidence type="ECO:0000313" key="7">
    <source>
        <dbReference type="EMBL" id="CAB4917076.1"/>
    </source>
</evidence>
<sequence length="133" mass="14344">MRRAGTDLTRAPRLRSPSSRAPTRLVRDDVVRCGGTAARTGDRVQVRYALVAWGGRSRVLDSTWRAGTTPASFVLDESQLVKGFVRGVRGMTPGSRRIIVVPPRLGYGAQGTPDGGVRRNATLIFAVDLVKIG</sequence>
<dbReference type="InterPro" id="IPR001179">
    <property type="entry name" value="PPIase_FKBP_dom"/>
</dbReference>
<dbReference type="SUPFAM" id="SSF54534">
    <property type="entry name" value="FKBP-like"/>
    <property type="match status" value="1"/>
</dbReference>
<evidence type="ECO:0000256" key="1">
    <source>
        <dbReference type="ARBA" id="ARBA00000971"/>
    </source>
</evidence>
<name>A0A6J7HE82_9ZZZZ</name>
<feature type="compositionally biased region" description="Low complexity" evidence="5">
    <location>
        <begin position="8"/>
        <end position="22"/>
    </location>
</feature>
<comment type="catalytic activity">
    <reaction evidence="1">
        <text>[protein]-peptidylproline (omega=180) = [protein]-peptidylproline (omega=0)</text>
        <dbReference type="Rhea" id="RHEA:16237"/>
        <dbReference type="Rhea" id="RHEA-COMP:10747"/>
        <dbReference type="Rhea" id="RHEA-COMP:10748"/>
        <dbReference type="ChEBI" id="CHEBI:83833"/>
        <dbReference type="ChEBI" id="CHEBI:83834"/>
        <dbReference type="EC" id="5.2.1.8"/>
    </reaction>
</comment>
<dbReference type="GO" id="GO:0003755">
    <property type="term" value="F:peptidyl-prolyl cis-trans isomerase activity"/>
    <property type="evidence" value="ECO:0007669"/>
    <property type="project" value="UniProtKB-KW"/>
</dbReference>
<dbReference type="EC" id="5.2.1.8" evidence="2"/>
<dbReference type="Pfam" id="PF00254">
    <property type="entry name" value="FKBP_C"/>
    <property type="match status" value="1"/>
</dbReference>
<reference evidence="7" key="1">
    <citation type="submission" date="2020-05" db="EMBL/GenBank/DDBJ databases">
        <authorList>
            <person name="Chiriac C."/>
            <person name="Salcher M."/>
            <person name="Ghai R."/>
            <person name="Kavagutti S V."/>
        </authorList>
    </citation>
    <scope>NUCLEOTIDE SEQUENCE</scope>
</reference>
<evidence type="ECO:0000256" key="5">
    <source>
        <dbReference type="SAM" id="MobiDB-lite"/>
    </source>
</evidence>
<keyword evidence="3" id="KW-0697">Rotamase</keyword>
<evidence type="ECO:0000256" key="3">
    <source>
        <dbReference type="ARBA" id="ARBA00023110"/>
    </source>
</evidence>
<dbReference type="PANTHER" id="PTHR43811:SF19">
    <property type="entry name" value="39 KDA FK506-BINDING NUCLEAR PROTEIN"/>
    <property type="match status" value="1"/>
</dbReference>
<accession>A0A6J7HE82</accession>
<protein>
    <recommendedName>
        <fullName evidence="2">peptidylprolyl isomerase</fullName>
        <ecNumber evidence="2">5.2.1.8</ecNumber>
    </recommendedName>
</protein>